<proteinExistence type="predicted"/>
<dbReference type="InterPro" id="IPR014347">
    <property type="entry name" value="Tautomerase/MIF_sf"/>
</dbReference>
<dbReference type="SUPFAM" id="SSF55331">
    <property type="entry name" value="Tautomerase/MIF"/>
    <property type="match status" value="1"/>
</dbReference>
<evidence type="ECO:0000256" key="6">
    <source>
        <dbReference type="ARBA" id="ARBA00036823"/>
    </source>
</evidence>
<gene>
    <name evidence="12" type="ORF">IAA54_09770</name>
</gene>
<keyword evidence="4" id="KW-0413">Isomerase</keyword>
<dbReference type="InterPro" id="IPR001398">
    <property type="entry name" value="Macrophage_inhib_fac"/>
</dbReference>
<reference evidence="12" key="2">
    <citation type="journal article" date="2021" name="PeerJ">
        <title>Extensive microbial diversity within the chicken gut microbiome revealed by metagenomics and culture.</title>
        <authorList>
            <person name="Gilroy R."/>
            <person name="Ravi A."/>
            <person name="Getino M."/>
            <person name="Pursley I."/>
            <person name="Horton D.L."/>
            <person name="Alikhan N.F."/>
            <person name="Baker D."/>
            <person name="Gharbi K."/>
            <person name="Hall N."/>
            <person name="Watson M."/>
            <person name="Adriaenssens E.M."/>
            <person name="Foster-Nyarko E."/>
            <person name="Jarju S."/>
            <person name="Secka A."/>
            <person name="Antonio M."/>
            <person name="Oren A."/>
            <person name="Chaudhuri R.R."/>
            <person name="La Ragione R."/>
            <person name="Hildebrand F."/>
            <person name="Pallen M.J."/>
        </authorList>
    </citation>
    <scope>NUCLEOTIDE SEQUENCE</scope>
    <source>
        <strain evidence="12">ChiSjej1B19-7085</strain>
    </source>
</reference>
<dbReference type="GO" id="GO:0004167">
    <property type="term" value="F:dopachrome isomerase activity"/>
    <property type="evidence" value="ECO:0007669"/>
    <property type="project" value="UniProtKB-EC"/>
</dbReference>
<evidence type="ECO:0000256" key="5">
    <source>
        <dbReference type="ARBA" id="ARBA00036735"/>
    </source>
</evidence>
<dbReference type="PANTHER" id="PTHR11954:SF6">
    <property type="entry name" value="MACROPHAGE MIGRATION INHIBITORY FACTOR"/>
    <property type="match status" value="1"/>
</dbReference>
<keyword evidence="2" id="KW-0202">Cytokine</keyword>
<dbReference type="EC" id="5.3.3.12" evidence="7"/>
<reference evidence="12" key="1">
    <citation type="submission" date="2020-10" db="EMBL/GenBank/DDBJ databases">
        <authorList>
            <person name="Gilroy R."/>
        </authorList>
    </citation>
    <scope>NUCLEOTIDE SEQUENCE</scope>
    <source>
        <strain evidence="12">ChiSjej1B19-7085</strain>
    </source>
</reference>
<dbReference type="GO" id="GO:0005615">
    <property type="term" value="C:extracellular space"/>
    <property type="evidence" value="ECO:0007669"/>
    <property type="project" value="UniProtKB-KW"/>
</dbReference>
<evidence type="ECO:0000256" key="11">
    <source>
        <dbReference type="ARBA" id="ARBA00042730"/>
    </source>
</evidence>
<organism evidence="12 13">
    <name type="scientific">Candidatus Gallacutalibacter pullicola</name>
    <dbReference type="NCBI Taxonomy" id="2840830"/>
    <lineage>
        <taxon>Bacteria</taxon>
        <taxon>Bacillati</taxon>
        <taxon>Bacillota</taxon>
        <taxon>Clostridia</taxon>
        <taxon>Eubacteriales</taxon>
        <taxon>Candidatus Gallacutalibacter</taxon>
    </lineage>
</organism>
<accession>A0A9D1DRW2</accession>
<comment type="catalytic activity">
    <reaction evidence="5">
        <text>3-phenylpyruvate = enol-phenylpyruvate</text>
        <dbReference type="Rhea" id="RHEA:17097"/>
        <dbReference type="ChEBI" id="CHEBI:16815"/>
        <dbReference type="ChEBI" id="CHEBI:18005"/>
        <dbReference type="EC" id="5.3.2.1"/>
    </reaction>
</comment>
<evidence type="ECO:0000313" key="12">
    <source>
        <dbReference type="EMBL" id="HIR57944.1"/>
    </source>
</evidence>
<sequence>MPFIQVKTNTAISSETETALKADLGQAISLLPGKSENWLMIDFAPEAHLWFRGTDAPTVIAEVSVFGSFSGGDYEKLTAELCRIFSSRLPVPSDRIYVKYSEVPFWGWNGSNF</sequence>
<dbReference type="EC" id="5.3.2.1" evidence="8"/>
<evidence type="ECO:0000313" key="13">
    <source>
        <dbReference type="Proteomes" id="UP000886785"/>
    </source>
</evidence>
<keyword evidence="3" id="KW-0964">Secreted</keyword>
<evidence type="ECO:0000256" key="1">
    <source>
        <dbReference type="ARBA" id="ARBA00004613"/>
    </source>
</evidence>
<dbReference type="AlphaFoldDB" id="A0A9D1DRW2"/>
<evidence type="ECO:0000256" key="9">
    <source>
        <dbReference type="ARBA" id="ARBA00041631"/>
    </source>
</evidence>
<evidence type="ECO:0000256" key="8">
    <source>
        <dbReference type="ARBA" id="ARBA00039086"/>
    </source>
</evidence>
<evidence type="ECO:0000256" key="4">
    <source>
        <dbReference type="ARBA" id="ARBA00023235"/>
    </source>
</evidence>
<comment type="subcellular location">
    <subcellularLocation>
        <location evidence="1">Secreted</location>
    </subcellularLocation>
</comment>
<dbReference type="GO" id="GO:0005125">
    <property type="term" value="F:cytokine activity"/>
    <property type="evidence" value="ECO:0007669"/>
    <property type="project" value="UniProtKB-KW"/>
</dbReference>
<dbReference type="Gene3D" id="3.30.429.10">
    <property type="entry name" value="Macrophage Migration Inhibitory Factor"/>
    <property type="match status" value="1"/>
</dbReference>
<evidence type="ECO:0000256" key="3">
    <source>
        <dbReference type="ARBA" id="ARBA00022525"/>
    </source>
</evidence>
<evidence type="ECO:0000256" key="10">
    <source>
        <dbReference type="ARBA" id="ARBA00041912"/>
    </source>
</evidence>
<dbReference type="EMBL" id="DVHF01000119">
    <property type="protein sequence ID" value="HIR57944.1"/>
    <property type="molecule type" value="Genomic_DNA"/>
</dbReference>
<dbReference type="Proteomes" id="UP000886785">
    <property type="component" value="Unassembled WGS sequence"/>
</dbReference>
<evidence type="ECO:0000256" key="2">
    <source>
        <dbReference type="ARBA" id="ARBA00022514"/>
    </source>
</evidence>
<comment type="catalytic activity">
    <reaction evidence="6">
        <text>L-dopachrome = 5,6-dihydroxyindole-2-carboxylate</text>
        <dbReference type="Rhea" id="RHEA:13041"/>
        <dbReference type="ChEBI" id="CHEBI:16875"/>
        <dbReference type="ChEBI" id="CHEBI:57509"/>
        <dbReference type="EC" id="5.3.3.12"/>
    </reaction>
</comment>
<evidence type="ECO:0000256" key="7">
    <source>
        <dbReference type="ARBA" id="ARBA00038932"/>
    </source>
</evidence>
<protein>
    <recommendedName>
        <fullName evidence="11">L-dopachrome isomerase</fullName>
        <ecNumber evidence="8">5.3.2.1</ecNumber>
        <ecNumber evidence="7">5.3.3.12</ecNumber>
    </recommendedName>
    <alternativeName>
        <fullName evidence="9">L-dopachrome tautomerase</fullName>
    </alternativeName>
    <alternativeName>
        <fullName evidence="10">Phenylpyruvate tautomerase</fullName>
    </alternativeName>
</protein>
<dbReference type="PANTHER" id="PTHR11954">
    <property type="entry name" value="D-DOPACHROME DECARBOXYLASE"/>
    <property type="match status" value="1"/>
</dbReference>
<dbReference type="GO" id="GO:0050178">
    <property type="term" value="F:phenylpyruvate tautomerase activity"/>
    <property type="evidence" value="ECO:0007669"/>
    <property type="project" value="UniProtKB-EC"/>
</dbReference>
<comment type="caution">
    <text evidence="12">The sequence shown here is derived from an EMBL/GenBank/DDBJ whole genome shotgun (WGS) entry which is preliminary data.</text>
</comment>
<name>A0A9D1DRW2_9FIRM</name>
<dbReference type="Pfam" id="PF01187">
    <property type="entry name" value="MIF"/>
    <property type="match status" value="1"/>
</dbReference>